<reference evidence="5" key="1">
    <citation type="journal article" date="2019" name="Int. J. Syst. Evol. Microbiol.">
        <title>The Global Catalogue of Microorganisms (GCM) 10K type strain sequencing project: providing services to taxonomists for standard genome sequencing and annotation.</title>
        <authorList>
            <consortium name="The Broad Institute Genomics Platform"/>
            <consortium name="The Broad Institute Genome Sequencing Center for Infectious Disease"/>
            <person name="Wu L."/>
            <person name="Ma J."/>
        </authorList>
    </citation>
    <scope>NUCLEOTIDE SEQUENCE [LARGE SCALE GENOMIC DNA]</scope>
    <source>
        <strain evidence="5">KCTC 22280</strain>
    </source>
</reference>
<dbReference type="PANTHER" id="PTHR42685:SF22">
    <property type="entry name" value="CONDITIONED MEDIUM FACTOR RECEPTOR 1"/>
    <property type="match status" value="1"/>
</dbReference>
<dbReference type="EMBL" id="BMXV01000001">
    <property type="protein sequence ID" value="GGY61274.1"/>
    <property type="molecule type" value="Genomic_DNA"/>
</dbReference>
<organism evidence="4 5">
    <name type="scientific">Marinobacter zhanjiangensis</name>
    <dbReference type="NCBI Taxonomy" id="578215"/>
    <lineage>
        <taxon>Bacteria</taxon>
        <taxon>Pseudomonadati</taxon>
        <taxon>Pseudomonadota</taxon>
        <taxon>Gammaproteobacteria</taxon>
        <taxon>Pseudomonadales</taxon>
        <taxon>Marinobacteraceae</taxon>
        <taxon>Marinobacter</taxon>
    </lineage>
</organism>
<evidence type="ECO:0000259" key="3">
    <source>
        <dbReference type="Pfam" id="PF01494"/>
    </source>
</evidence>
<comment type="similarity">
    <text evidence="1">Belongs to the CbrA family.</text>
</comment>
<dbReference type="InterPro" id="IPR002938">
    <property type="entry name" value="FAD-bd"/>
</dbReference>
<dbReference type="Proteomes" id="UP000601597">
    <property type="component" value="Unassembled WGS sequence"/>
</dbReference>
<evidence type="ECO:0000256" key="2">
    <source>
        <dbReference type="ARBA" id="ARBA00040363"/>
    </source>
</evidence>
<protein>
    <recommendedName>
        <fullName evidence="2">Protein CbrA</fullName>
    </recommendedName>
</protein>
<dbReference type="Gene3D" id="3.50.50.60">
    <property type="entry name" value="FAD/NAD(P)-binding domain"/>
    <property type="match status" value="1"/>
</dbReference>
<evidence type="ECO:0000313" key="5">
    <source>
        <dbReference type="Proteomes" id="UP000601597"/>
    </source>
</evidence>
<dbReference type="PANTHER" id="PTHR42685">
    <property type="entry name" value="GERANYLGERANYL DIPHOSPHATE REDUCTASE"/>
    <property type="match status" value="1"/>
</dbReference>
<accession>A0ABQ3AN56</accession>
<keyword evidence="5" id="KW-1185">Reference proteome</keyword>
<dbReference type="InterPro" id="IPR036188">
    <property type="entry name" value="FAD/NAD-bd_sf"/>
</dbReference>
<comment type="caution">
    <text evidence="4">The sequence shown here is derived from an EMBL/GenBank/DDBJ whole genome shotgun (WGS) entry which is preliminary data.</text>
</comment>
<dbReference type="PRINTS" id="PR00368">
    <property type="entry name" value="FADPNR"/>
</dbReference>
<dbReference type="PRINTS" id="PR00411">
    <property type="entry name" value="PNDRDTASEI"/>
</dbReference>
<evidence type="ECO:0000313" key="4">
    <source>
        <dbReference type="EMBL" id="GGY61274.1"/>
    </source>
</evidence>
<evidence type="ECO:0000256" key="1">
    <source>
        <dbReference type="ARBA" id="ARBA00038079"/>
    </source>
</evidence>
<sequence length="379" mass="41783">MNLHDTVVIGGGPAGAAAAIELARAGQRVSLLEREKSPHDKVCGEFISWDTAYYLALLGVDLKHLGAQPIRRLRLCSGATESETRLPFNAWSLSRRRLDEALLEQAEQCGAEIHRGVAVRGLQEGSEGWVITTAESRFVARNVFLATGKRDLRQWRRPVKPENRDLIGLKMHLRLQREQQRELRGHVEVFLYDGGYAGLEPVEDGKANLCFLLPKARYKSCNGSWPGILQWLCGTSPLLERRLVGCRSLWSRPLAVHGTPYGFLHPPGAARPGLFRLGDQTAVIPSFAGDGMAIALHSGFLAARACLSGSGSRRYQHQAHRAFRSPVRRARLLSNGLQYLAARKAAVTLARAWPAVLTRSVSLTRLQADQLVGDRVPAD</sequence>
<dbReference type="RefSeq" id="WP_189572285.1">
    <property type="nucleotide sequence ID" value="NZ_BMXV01000001.1"/>
</dbReference>
<dbReference type="InterPro" id="IPR050407">
    <property type="entry name" value="Geranylgeranyl_reductase"/>
</dbReference>
<dbReference type="Pfam" id="PF01494">
    <property type="entry name" value="FAD_binding_3"/>
    <property type="match status" value="1"/>
</dbReference>
<gene>
    <name evidence="4" type="ORF">GCM10007071_05100</name>
</gene>
<feature type="domain" description="FAD-binding" evidence="3">
    <location>
        <begin position="5"/>
        <end position="128"/>
    </location>
</feature>
<dbReference type="SUPFAM" id="SSF51905">
    <property type="entry name" value="FAD/NAD(P)-binding domain"/>
    <property type="match status" value="1"/>
</dbReference>
<proteinExistence type="inferred from homology"/>
<name>A0ABQ3AN56_9GAMM</name>